<feature type="site" description="Important for catalytic activity" evidence="7">
    <location>
        <position position="237"/>
    </location>
</feature>
<dbReference type="EMBL" id="JAGQLL010000024">
    <property type="protein sequence ID" value="MCA9379996.1"/>
    <property type="molecule type" value="Genomic_DNA"/>
</dbReference>
<dbReference type="PANTHER" id="PTHR30518:SF2">
    <property type="entry name" value="ENDOLYTIC MUREIN TRANSGLYCOSYLASE"/>
    <property type="match status" value="1"/>
</dbReference>
<evidence type="ECO:0000313" key="8">
    <source>
        <dbReference type="EMBL" id="MCA9379996.1"/>
    </source>
</evidence>
<keyword evidence="2 7" id="KW-0812">Transmembrane</keyword>
<dbReference type="GO" id="GO:0071555">
    <property type="term" value="P:cell wall organization"/>
    <property type="evidence" value="ECO:0007669"/>
    <property type="project" value="UniProtKB-KW"/>
</dbReference>
<gene>
    <name evidence="7 8" type="primary">mltG</name>
    <name evidence="8" type="ORF">KC675_02335</name>
</gene>
<dbReference type="GO" id="GO:0008932">
    <property type="term" value="F:lytic endotransglycosylase activity"/>
    <property type="evidence" value="ECO:0007669"/>
    <property type="project" value="UniProtKB-UniRule"/>
</dbReference>
<organism evidence="8 9">
    <name type="scientific">Candidatus Dojkabacteria bacterium</name>
    <dbReference type="NCBI Taxonomy" id="2099670"/>
    <lineage>
        <taxon>Bacteria</taxon>
        <taxon>Candidatus Dojkabacteria</taxon>
    </lineage>
</organism>
<evidence type="ECO:0000256" key="3">
    <source>
        <dbReference type="ARBA" id="ARBA00022989"/>
    </source>
</evidence>
<evidence type="ECO:0000256" key="4">
    <source>
        <dbReference type="ARBA" id="ARBA00023136"/>
    </source>
</evidence>
<comment type="function">
    <text evidence="7">Functions as a peptidoglycan terminase that cleaves nascent peptidoglycan strands endolytically to terminate their elongation.</text>
</comment>
<name>A0A955L0Y7_9BACT</name>
<proteinExistence type="inferred from homology"/>
<sequence>MSKIIIFILLLLSLGLIGGLLGFSYYKSSLDNSFALEDDKIFTIETGESVEKILENLEKEGIIENKQILMIYLKLNPEIASSFKAGSFIIEKDSNLLELTETFQDASANRDDIAILIQEGLRYDEIAEILDKAYAEIPKSNFVKTEYLAISERPDEYEFSSNLATFLSSNKPSSKNLEGFLYPDTYYFSKTATAQNIIEKQISTLSEKISTDDYEALKNNDYTLYEHLTIASMIEREAFSSDEKADIADVIFKRLENGIQGVKLLQIDATLLYQAKDWKANPFLIKDVDGPYNTYKRTGLPPTPISNPGIDSLRASLYPNSNNYYFYLHDSDGNIHFAENASEHNSNVRKYINN</sequence>
<evidence type="ECO:0000256" key="6">
    <source>
        <dbReference type="ARBA" id="ARBA00023316"/>
    </source>
</evidence>
<dbReference type="Proteomes" id="UP000745577">
    <property type="component" value="Unassembled WGS sequence"/>
</dbReference>
<comment type="similarity">
    <text evidence="7">Belongs to the transglycosylase MltG family.</text>
</comment>
<keyword evidence="6 7" id="KW-0961">Cell wall biogenesis/degradation</keyword>
<evidence type="ECO:0000313" key="9">
    <source>
        <dbReference type="Proteomes" id="UP000745577"/>
    </source>
</evidence>
<protein>
    <recommendedName>
        <fullName evidence="7">Endolytic murein transglycosylase</fullName>
        <ecNumber evidence="7">4.2.2.29</ecNumber>
    </recommendedName>
    <alternativeName>
        <fullName evidence="7">Peptidoglycan lytic transglycosylase</fullName>
    </alternativeName>
    <alternativeName>
        <fullName evidence="7">Peptidoglycan polymerization terminase</fullName>
    </alternativeName>
</protein>
<evidence type="ECO:0000256" key="1">
    <source>
        <dbReference type="ARBA" id="ARBA00022475"/>
    </source>
</evidence>
<accession>A0A955L0Y7</accession>
<dbReference type="InterPro" id="IPR003770">
    <property type="entry name" value="MLTG-like"/>
</dbReference>
<dbReference type="PANTHER" id="PTHR30518">
    <property type="entry name" value="ENDOLYTIC MUREIN TRANSGLYCOSYLASE"/>
    <property type="match status" value="1"/>
</dbReference>
<evidence type="ECO:0000256" key="7">
    <source>
        <dbReference type="HAMAP-Rule" id="MF_02065"/>
    </source>
</evidence>
<dbReference type="Pfam" id="PF02618">
    <property type="entry name" value="YceG"/>
    <property type="match status" value="1"/>
</dbReference>
<dbReference type="GO" id="GO:0005886">
    <property type="term" value="C:plasma membrane"/>
    <property type="evidence" value="ECO:0007669"/>
    <property type="project" value="UniProtKB-UniRule"/>
</dbReference>
<reference evidence="8" key="1">
    <citation type="submission" date="2020-04" db="EMBL/GenBank/DDBJ databases">
        <authorList>
            <person name="Zhang T."/>
        </authorList>
    </citation>
    <scope>NUCLEOTIDE SEQUENCE</scope>
    <source>
        <strain evidence="8">HKST-UBA15</strain>
    </source>
</reference>
<reference evidence="8" key="2">
    <citation type="journal article" date="2021" name="Microbiome">
        <title>Successional dynamics and alternative stable states in a saline activated sludge microbial community over 9 years.</title>
        <authorList>
            <person name="Wang Y."/>
            <person name="Ye J."/>
            <person name="Ju F."/>
            <person name="Liu L."/>
            <person name="Boyd J.A."/>
            <person name="Deng Y."/>
            <person name="Parks D.H."/>
            <person name="Jiang X."/>
            <person name="Yin X."/>
            <person name="Woodcroft B.J."/>
            <person name="Tyson G.W."/>
            <person name="Hugenholtz P."/>
            <person name="Polz M.F."/>
            <person name="Zhang T."/>
        </authorList>
    </citation>
    <scope>NUCLEOTIDE SEQUENCE</scope>
    <source>
        <strain evidence="8">HKST-UBA15</strain>
    </source>
</reference>
<keyword evidence="4 7" id="KW-0472">Membrane</keyword>
<dbReference type="AlphaFoldDB" id="A0A955L0Y7"/>
<evidence type="ECO:0000256" key="5">
    <source>
        <dbReference type="ARBA" id="ARBA00023239"/>
    </source>
</evidence>
<evidence type="ECO:0000256" key="2">
    <source>
        <dbReference type="ARBA" id="ARBA00022692"/>
    </source>
</evidence>
<comment type="caution">
    <text evidence="8">The sequence shown here is derived from an EMBL/GenBank/DDBJ whole genome shotgun (WGS) entry which is preliminary data.</text>
</comment>
<keyword evidence="3 7" id="KW-1133">Transmembrane helix</keyword>
<keyword evidence="5 7" id="KW-0456">Lyase</keyword>
<dbReference type="NCBIfam" id="TIGR00247">
    <property type="entry name" value="endolytic transglycosylase MltG"/>
    <property type="match status" value="1"/>
</dbReference>
<comment type="catalytic activity">
    <reaction evidence="7">
        <text>a peptidoglycan chain = a peptidoglycan chain with N-acetyl-1,6-anhydromuramyl-[peptide] at the reducing end + a peptidoglycan chain with N-acetylglucosamine at the non-reducing end.</text>
        <dbReference type="EC" id="4.2.2.29"/>
    </reaction>
</comment>
<dbReference type="GO" id="GO:0009252">
    <property type="term" value="P:peptidoglycan biosynthetic process"/>
    <property type="evidence" value="ECO:0007669"/>
    <property type="project" value="UniProtKB-UniRule"/>
</dbReference>
<dbReference type="EC" id="4.2.2.29" evidence="7"/>
<dbReference type="Gene3D" id="3.30.1490.480">
    <property type="entry name" value="Endolytic murein transglycosylase"/>
    <property type="match status" value="1"/>
</dbReference>
<dbReference type="HAMAP" id="MF_02065">
    <property type="entry name" value="MltG"/>
    <property type="match status" value="1"/>
</dbReference>
<keyword evidence="1 7" id="KW-1003">Cell membrane</keyword>